<dbReference type="InterPro" id="IPR048389">
    <property type="entry name" value="YciQ-like_C"/>
</dbReference>
<gene>
    <name evidence="6" type="ORF">SAMN02910418_00326</name>
</gene>
<keyword evidence="7" id="KW-1185">Reference proteome</keyword>
<feature type="transmembrane region" description="Helical" evidence="2">
    <location>
        <begin position="469"/>
        <end position="492"/>
    </location>
</feature>
<feature type="domain" description="Predicted membrane protein YciQ-like C-terminal" evidence="5">
    <location>
        <begin position="334"/>
        <end position="578"/>
    </location>
</feature>
<feature type="chain" id="PRO_5011667951" evidence="3">
    <location>
        <begin position="28"/>
        <end position="658"/>
    </location>
</feature>
<proteinExistence type="predicted"/>
<feature type="compositionally biased region" description="Gly residues" evidence="1">
    <location>
        <begin position="633"/>
        <end position="658"/>
    </location>
</feature>
<feature type="region of interest" description="Disordered" evidence="1">
    <location>
        <begin position="617"/>
        <end position="658"/>
    </location>
</feature>
<keyword evidence="2" id="KW-1133">Transmembrane helix</keyword>
<feature type="compositionally biased region" description="Low complexity" evidence="1">
    <location>
        <begin position="617"/>
        <end position="632"/>
    </location>
</feature>
<feature type="transmembrane region" description="Helical" evidence="2">
    <location>
        <begin position="272"/>
        <end position="294"/>
    </location>
</feature>
<organism evidence="6 7">
    <name type="scientific">Bowdeniella nasicola</name>
    <dbReference type="NCBI Taxonomy" id="208480"/>
    <lineage>
        <taxon>Bacteria</taxon>
        <taxon>Bacillati</taxon>
        <taxon>Actinomycetota</taxon>
        <taxon>Actinomycetes</taxon>
        <taxon>Actinomycetales</taxon>
        <taxon>Actinomycetaceae</taxon>
        <taxon>Bowdeniella</taxon>
    </lineage>
</organism>
<sequence>MHRLIRVLFAALCALALTSGIAAGATAQPLRTYETSVRGLPAANGNPGDDVIDHLDVEIQLNSSGDANIRETYRWDFGQRRGLGFYRTLVTKMGYSPDPDKIRVYEVSGEHVSSASGAPAGVWRESESRGLLKLSIGAPDGSDDRVTGIQTYTLTYQVKGAINAIKEGDNAGLEEFYWNIFDNLDVPARSIDVTVSGPAEVKDISCFVGPSGSDTPCNSYNSSLNRSTYSFSDVQKRDAVTIMAAFPSGTFASTAPILVDAPPDRSRQFTSMLSMIAGVLAAVVGVVVAGSFGLRRIHRRRERDEAWMGVTPGVISPGAPVGPAEETPIAVRFTPPENLTPAETVVLMNKARTDKSLGVMLVDLAIKGYLWVSEVSWTTLSGKKPNDWALTLTDQVPEGLASYENRTLSALRVFANPSEHGPQVYISRLKRKFHTSAAMIDHDLMREVERKQLFKSQPKKRSKSSAGMIFFLIVLGFFMLNMLGTGVSITAATQRFSVMSWLPFAVVLVIFCSIMISAFGSGKKTARTAYGHALFKQAEGFKEYLETAEADQIIHESKQAEFSRWLPWAMAFGIEDRWGVVMDQIVQRSGNTGYSSWYQGRNITSYTDFSSSVSQFGSSSSTSMVSQPSSSGSSGGSGGFSGGGSSGGGGGGGSAGGR</sequence>
<evidence type="ECO:0000259" key="4">
    <source>
        <dbReference type="Pfam" id="PF09972"/>
    </source>
</evidence>
<dbReference type="Pfam" id="PF09972">
    <property type="entry name" value="DUF2207"/>
    <property type="match status" value="1"/>
</dbReference>
<feature type="domain" description="DUF2207" evidence="4">
    <location>
        <begin position="52"/>
        <end position="246"/>
    </location>
</feature>
<dbReference type="EMBL" id="FNQV01000002">
    <property type="protein sequence ID" value="SDZ83172.1"/>
    <property type="molecule type" value="Genomic_DNA"/>
</dbReference>
<feature type="signal peptide" evidence="3">
    <location>
        <begin position="1"/>
        <end position="27"/>
    </location>
</feature>
<evidence type="ECO:0000313" key="6">
    <source>
        <dbReference type="EMBL" id="SDZ83172.1"/>
    </source>
</evidence>
<dbReference type="AlphaFoldDB" id="A0A1H3WA09"/>
<accession>A0A1H3WA09</accession>
<dbReference type="InterPro" id="IPR018702">
    <property type="entry name" value="DUF2207"/>
</dbReference>
<evidence type="ECO:0000256" key="1">
    <source>
        <dbReference type="SAM" id="MobiDB-lite"/>
    </source>
</evidence>
<keyword evidence="2" id="KW-0472">Membrane</keyword>
<keyword evidence="3" id="KW-0732">Signal</keyword>
<dbReference type="Pfam" id="PF20990">
    <property type="entry name" value="DUF2207_C"/>
    <property type="match status" value="1"/>
</dbReference>
<feature type="transmembrane region" description="Helical" evidence="2">
    <location>
        <begin position="498"/>
        <end position="519"/>
    </location>
</feature>
<dbReference type="Proteomes" id="UP000199288">
    <property type="component" value="Unassembled WGS sequence"/>
</dbReference>
<reference evidence="7" key="1">
    <citation type="submission" date="2016-10" db="EMBL/GenBank/DDBJ databases">
        <authorList>
            <person name="Varghese N."/>
            <person name="Submissions S."/>
        </authorList>
    </citation>
    <scope>NUCLEOTIDE SEQUENCE [LARGE SCALE GENOMIC DNA]</scope>
    <source>
        <strain evidence="7">KPR-1</strain>
    </source>
</reference>
<evidence type="ECO:0000256" key="3">
    <source>
        <dbReference type="SAM" id="SignalP"/>
    </source>
</evidence>
<keyword evidence="2" id="KW-0812">Transmembrane</keyword>
<evidence type="ECO:0000259" key="5">
    <source>
        <dbReference type="Pfam" id="PF20990"/>
    </source>
</evidence>
<protein>
    <submittedName>
        <fullName evidence="6">Predicted membrane protein</fullName>
    </submittedName>
</protein>
<evidence type="ECO:0000256" key="2">
    <source>
        <dbReference type="SAM" id="Phobius"/>
    </source>
</evidence>
<evidence type="ECO:0000313" key="7">
    <source>
        <dbReference type="Proteomes" id="UP000199288"/>
    </source>
</evidence>
<name>A0A1H3WA09_9ACTO</name>